<organism evidence="7 8">
    <name type="scientific">Actinoplanes cyaneus</name>
    <dbReference type="NCBI Taxonomy" id="52696"/>
    <lineage>
        <taxon>Bacteria</taxon>
        <taxon>Bacillati</taxon>
        <taxon>Actinomycetota</taxon>
        <taxon>Actinomycetes</taxon>
        <taxon>Micromonosporales</taxon>
        <taxon>Micromonosporaceae</taxon>
        <taxon>Actinoplanes</taxon>
    </lineage>
</organism>
<keyword evidence="3" id="KW-0378">Hydrolase</keyword>
<evidence type="ECO:0000256" key="6">
    <source>
        <dbReference type="SAM" id="SignalP"/>
    </source>
</evidence>
<keyword evidence="5" id="KW-1133">Transmembrane helix</keyword>
<dbReference type="GO" id="GO:0006508">
    <property type="term" value="P:proteolysis"/>
    <property type="evidence" value="ECO:0007669"/>
    <property type="project" value="UniProtKB-KW"/>
</dbReference>
<evidence type="ECO:0000256" key="4">
    <source>
        <dbReference type="ARBA" id="ARBA00022825"/>
    </source>
</evidence>
<dbReference type="SUPFAM" id="SSF52743">
    <property type="entry name" value="Subtilisin-like"/>
    <property type="match status" value="1"/>
</dbReference>
<evidence type="ECO:0000256" key="3">
    <source>
        <dbReference type="ARBA" id="ARBA00022801"/>
    </source>
</evidence>
<keyword evidence="5" id="KW-0812">Transmembrane</keyword>
<feature type="signal peptide" evidence="6">
    <location>
        <begin position="1"/>
        <end position="24"/>
    </location>
</feature>
<protein>
    <recommendedName>
        <fullName evidence="9">Peptidase S8 and S53 subtilisin kexin sedolisin</fullName>
    </recommendedName>
</protein>
<gene>
    <name evidence="7" type="ORF">Acy02nite_71640</name>
</gene>
<proteinExistence type="inferred from homology"/>
<keyword evidence="6" id="KW-0732">Signal</keyword>
<reference evidence="7" key="1">
    <citation type="submission" date="2021-01" db="EMBL/GenBank/DDBJ databases">
        <title>Whole genome shotgun sequence of Actinoplanes cyaneus NBRC 14990.</title>
        <authorList>
            <person name="Komaki H."/>
            <person name="Tamura T."/>
        </authorList>
    </citation>
    <scope>NUCLEOTIDE SEQUENCE</scope>
    <source>
        <strain evidence="7">NBRC 14990</strain>
    </source>
</reference>
<dbReference type="CDD" id="cd00306">
    <property type="entry name" value="Peptidases_S8_S53"/>
    <property type="match status" value="1"/>
</dbReference>
<dbReference type="AlphaFoldDB" id="A0A919ITF6"/>
<evidence type="ECO:0000256" key="1">
    <source>
        <dbReference type="ARBA" id="ARBA00011073"/>
    </source>
</evidence>
<dbReference type="PANTHER" id="PTHR43806">
    <property type="entry name" value="PEPTIDASE S8"/>
    <property type="match status" value="1"/>
</dbReference>
<evidence type="ECO:0000313" key="8">
    <source>
        <dbReference type="Proteomes" id="UP000619479"/>
    </source>
</evidence>
<keyword evidence="8" id="KW-1185">Reference proteome</keyword>
<sequence length="441" mass="44468">MTNRTTVRTATVAVLVAAVTGVSAVPAAAATSTEVSYTVTGAYQDKPENLREIAERFLGDGNRAGEILRLNAGRIQWDDERLTDASRLHEGWILRLPWDAAGAELRYGKIPEETADSTCAKQAGAAAPADRTQLRPPLSEAWSRADGTGITVAILGSGVDGAAHGLAGRVTPGADMAAGTGRGDLSCEGTATTLAGIVAGDREHSGIAPQARILPLKTGGDNIVSGTAVRAIGVAAESGAQVLLIGGQVDADDTAVVTAIRDAIAHDVVVVVPATVPLEPVDGLLLAGADTGTPPEVAAPGAADPAGDGAGIGTDYAAAFVAGTVALVRSAHPGLHAADAARQVRATAVDGVVNPAAAVTSGTPANATWTTPSSGLRTLSTVLIWAGAVLAALVVLAFLLPGPAGALSRRLAHRRALAARARMTGDSNDPFWQPPDPARMD</sequence>
<dbReference type="GO" id="GO:0004252">
    <property type="term" value="F:serine-type endopeptidase activity"/>
    <property type="evidence" value="ECO:0007669"/>
    <property type="project" value="InterPro"/>
</dbReference>
<keyword evidence="4" id="KW-0720">Serine protease</keyword>
<evidence type="ECO:0000256" key="2">
    <source>
        <dbReference type="ARBA" id="ARBA00022670"/>
    </source>
</evidence>
<evidence type="ECO:0000256" key="5">
    <source>
        <dbReference type="SAM" id="Phobius"/>
    </source>
</evidence>
<feature type="transmembrane region" description="Helical" evidence="5">
    <location>
        <begin position="382"/>
        <end position="400"/>
    </location>
</feature>
<name>A0A919ITF6_9ACTN</name>
<dbReference type="PANTHER" id="PTHR43806:SF11">
    <property type="entry name" value="CEREVISIN-RELATED"/>
    <property type="match status" value="1"/>
</dbReference>
<evidence type="ECO:0000313" key="7">
    <source>
        <dbReference type="EMBL" id="GID69283.1"/>
    </source>
</evidence>
<feature type="chain" id="PRO_5038446113" description="Peptidase S8 and S53 subtilisin kexin sedolisin" evidence="6">
    <location>
        <begin position="25"/>
        <end position="441"/>
    </location>
</feature>
<keyword evidence="2" id="KW-0645">Protease</keyword>
<evidence type="ECO:0008006" key="9">
    <source>
        <dbReference type="Google" id="ProtNLM"/>
    </source>
</evidence>
<comment type="caution">
    <text evidence="7">The sequence shown here is derived from an EMBL/GenBank/DDBJ whole genome shotgun (WGS) entry which is preliminary data.</text>
</comment>
<dbReference type="InterPro" id="IPR050131">
    <property type="entry name" value="Peptidase_S8_subtilisin-like"/>
</dbReference>
<accession>A0A919ITF6</accession>
<dbReference type="Gene3D" id="3.40.50.200">
    <property type="entry name" value="Peptidase S8/S53 domain"/>
    <property type="match status" value="2"/>
</dbReference>
<keyword evidence="5" id="KW-0472">Membrane</keyword>
<comment type="similarity">
    <text evidence="1">Belongs to the peptidase S8 family.</text>
</comment>
<dbReference type="InterPro" id="IPR036852">
    <property type="entry name" value="Peptidase_S8/S53_dom_sf"/>
</dbReference>
<dbReference type="EMBL" id="BOMH01000059">
    <property type="protein sequence ID" value="GID69283.1"/>
    <property type="molecule type" value="Genomic_DNA"/>
</dbReference>
<dbReference type="Proteomes" id="UP000619479">
    <property type="component" value="Unassembled WGS sequence"/>
</dbReference>
<dbReference type="RefSeq" id="WP_203751421.1">
    <property type="nucleotide sequence ID" value="NZ_BAAAUC010000010.1"/>
</dbReference>